<dbReference type="PANTHER" id="PTHR47394">
    <property type="entry name" value="SMALL CELL ADHESION GLYCOPROTEIN"/>
    <property type="match status" value="1"/>
</dbReference>
<evidence type="ECO:0000256" key="8">
    <source>
        <dbReference type="ARBA" id="ARBA00023329"/>
    </source>
</evidence>
<evidence type="ECO:0000313" key="11">
    <source>
        <dbReference type="EMBL" id="CAH2224562.1"/>
    </source>
</evidence>
<protein>
    <submittedName>
        <fullName evidence="11">Small cell adhesion glyco</fullName>
    </submittedName>
</protein>
<keyword evidence="6 10" id="KW-1133">Transmembrane helix</keyword>
<gene>
    <name evidence="11" type="ORF">PECUL_23A032583</name>
</gene>
<keyword evidence="8" id="KW-0968">Cytoplasmic vesicle</keyword>
<dbReference type="GO" id="GO:0005886">
    <property type="term" value="C:plasma membrane"/>
    <property type="evidence" value="ECO:0007669"/>
    <property type="project" value="UniProtKB-SubCell"/>
</dbReference>
<keyword evidence="7 10" id="KW-0472">Membrane</keyword>
<organism evidence="11 12">
    <name type="scientific">Pelobates cultripes</name>
    <name type="common">Western spadefoot toad</name>
    <dbReference type="NCBI Taxonomy" id="61616"/>
    <lineage>
        <taxon>Eukaryota</taxon>
        <taxon>Metazoa</taxon>
        <taxon>Chordata</taxon>
        <taxon>Craniata</taxon>
        <taxon>Vertebrata</taxon>
        <taxon>Euteleostomi</taxon>
        <taxon>Amphibia</taxon>
        <taxon>Batrachia</taxon>
        <taxon>Anura</taxon>
        <taxon>Pelobatoidea</taxon>
        <taxon>Pelobatidae</taxon>
        <taxon>Pelobates</taxon>
    </lineage>
</organism>
<evidence type="ECO:0000256" key="3">
    <source>
        <dbReference type="ARBA" id="ARBA00010017"/>
    </source>
</evidence>
<accession>A0AAD1R643</accession>
<evidence type="ECO:0000256" key="9">
    <source>
        <dbReference type="SAM" id="MobiDB-lite"/>
    </source>
</evidence>
<evidence type="ECO:0000256" key="1">
    <source>
        <dbReference type="ARBA" id="ARBA00004361"/>
    </source>
</evidence>
<evidence type="ECO:0000256" key="6">
    <source>
        <dbReference type="ARBA" id="ARBA00022989"/>
    </source>
</evidence>
<dbReference type="EMBL" id="OW240912">
    <property type="protein sequence ID" value="CAH2224562.1"/>
    <property type="molecule type" value="Genomic_DNA"/>
</dbReference>
<keyword evidence="5 10" id="KW-0812">Transmembrane</keyword>
<proteinExistence type="inferred from homology"/>
<keyword evidence="4" id="KW-1003">Cell membrane</keyword>
<feature type="region of interest" description="Disordered" evidence="9">
    <location>
        <begin position="1"/>
        <end position="24"/>
    </location>
</feature>
<keyword evidence="12" id="KW-1185">Reference proteome</keyword>
<dbReference type="Proteomes" id="UP001295444">
    <property type="component" value="Chromosome 01"/>
</dbReference>
<evidence type="ECO:0000256" key="4">
    <source>
        <dbReference type="ARBA" id="ARBA00022475"/>
    </source>
</evidence>
<evidence type="ECO:0000256" key="2">
    <source>
        <dbReference type="ARBA" id="ARBA00004497"/>
    </source>
</evidence>
<name>A0AAD1R643_PELCU</name>
<comment type="subcellular location">
    <subcellularLocation>
        <location evidence="1">Cell membrane</location>
        <topology evidence="1">Single-pass type III membrane protein</topology>
    </subcellularLocation>
    <subcellularLocation>
        <location evidence="2">Cytoplasmic vesicle membrane</location>
        <topology evidence="2">Single-pass type III membrane protein</topology>
    </subcellularLocation>
</comment>
<evidence type="ECO:0000256" key="7">
    <source>
        <dbReference type="ARBA" id="ARBA00023136"/>
    </source>
</evidence>
<dbReference type="GO" id="GO:0030659">
    <property type="term" value="C:cytoplasmic vesicle membrane"/>
    <property type="evidence" value="ECO:0007669"/>
    <property type="project" value="UniProtKB-SubCell"/>
</dbReference>
<dbReference type="AlphaFoldDB" id="A0AAD1R643"/>
<feature type="region of interest" description="Disordered" evidence="9">
    <location>
        <begin position="62"/>
        <end position="89"/>
    </location>
</feature>
<feature type="transmembrane region" description="Helical" evidence="10">
    <location>
        <begin position="31"/>
        <end position="55"/>
    </location>
</feature>
<evidence type="ECO:0000313" key="12">
    <source>
        <dbReference type="Proteomes" id="UP001295444"/>
    </source>
</evidence>
<comment type="similarity">
    <text evidence="3">Belongs to the SMAGP family.</text>
</comment>
<dbReference type="InterPro" id="IPR043243">
    <property type="entry name" value="SMAGP"/>
</dbReference>
<reference evidence="11" key="1">
    <citation type="submission" date="2022-03" db="EMBL/GenBank/DDBJ databases">
        <authorList>
            <person name="Alioto T."/>
            <person name="Alioto T."/>
            <person name="Gomez Garrido J."/>
        </authorList>
    </citation>
    <scope>NUCLEOTIDE SEQUENCE</scope>
</reference>
<evidence type="ECO:0000256" key="5">
    <source>
        <dbReference type="ARBA" id="ARBA00022692"/>
    </source>
</evidence>
<sequence length="89" mass="9524">MDPVNDAELTTPVGKATTGASSNAEGFDVPVIAGVIAAVFITLLIAVVLISVYLYKHKGSYVTNESPEEESTKALQTEEDSSEKQEYLM</sequence>
<dbReference type="PANTHER" id="PTHR47394:SF1">
    <property type="entry name" value="SMALL CELL ADHESION GLYCOPROTEIN"/>
    <property type="match status" value="1"/>
</dbReference>
<evidence type="ECO:0000256" key="10">
    <source>
        <dbReference type="SAM" id="Phobius"/>
    </source>
</evidence>